<dbReference type="Pfam" id="PF00246">
    <property type="entry name" value="Peptidase_M14"/>
    <property type="match status" value="1"/>
</dbReference>
<dbReference type="EMBL" id="JAVLVT010000002">
    <property type="protein sequence ID" value="MDS1269833.1"/>
    <property type="molecule type" value="Genomic_DNA"/>
</dbReference>
<dbReference type="InterPro" id="IPR000834">
    <property type="entry name" value="Peptidase_M14"/>
</dbReference>
<comment type="cofactor">
    <cofactor evidence="1">
        <name>Zn(2+)</name>
        <dbReference type="ChEBI" id="CHEBI:29105"/>
    </cofactor>
</comment>
<keyword evidence="8" id="KW-0175">Coiled coil</keyword>
<organism evidence="12 13">
    <name type="scientific">Lipingzhangella rawalii</name>
    <dbReference type="NCBI Taxonomy" id="2055835"/>
    <lineage>
        <taxon>Bacteria</taxon>
        <taxon>Bacillati</taxon>
        <taxon>Actinomycetota</taxon>
        <taxon>Actinomycetes</taxon>
        <taxon>Streptosporangiales</taxon>
        <taxon>Nocardiopsidaceae</taxon>
        <taxon>Lipingzhangella</taxon>
    </lineage>
</organism>
<feature type="region of interest" description="Disordered" evidence="9">
    <location>
        <begin position="220"/>
        <end position="253"/>
    </location>
</feature>
<evidence type="ECO:0000256" key="4">
    <source>
        <dbReference type="ARBA" id="ARBA00022801"/>
    </source>
</evidence>
<dbReference type="Gene3D" id="3.40.630.10">
    <property type="entry name" value="Zn peptidases"/>
    <property type="match status" value="1"/>
</dbReference>
<dbReference type="Proteomes" id="UP001250214">
    <property type="component" value="Unassembled WGS sequence"/>
</dbReference>
<feature type="coiled-coil region" evidence="8">
    <location>
        <begin position="115"/>
        <end position="142"/>
    </location>
</feature>
<keyword evidence="5" id="KW-0862">Zinc</keyword>
<gene>
    <name evidence="12" type="ORF">RIF23_05940</name>
</gene>
<proteinExistence type="inferred from homology"/>
<evidence type="ECO:0000313" key="13">
    <source>
        <dbReference type="Proteomes" id="UP001250214"/>
    </source>
</evidence>
<dbReference type="InterPro" id="IPR059177">
    <property type="entry name" value="GH29D-like_dom"/>
</dbReference>
<dbReference type="RefSeq" id="WP_310911371.1">
    <property type="nucleotide sequence ID" value="NZ_JAVLVT010000002.1"/>
</dbReference>
<comment type="caution">
    <text evidence="12">The sequence shown here is derived from an EMBL/GenBank/DDBJ whole genome shotgun (WGS) entry which is preliminary data.</text>
</comment>
<dbReference type="PROSITE" id="PS52035">
    <property type="entry name" value="PEPTIDASE_M14"/>
    <property type="match status" value="1"/>
</dbReference>
<evidence type="ECO:0000256" key="3">
    <source>
        <dbReference type="ARBA" id="ARBA00022670"/>
    </source>
</evidence>
<feature type="compositionally biased region" description="Acidic residues" evidence="9">
    <location>
        <begin position="237"/>
        <end position="249"/>
    </location>
</feature>
<protein>
    <submittedName>
        <fullName evidence="12">M14 family metallopeptidase</fullName>
    </submittedName>
</protein>
<evidence type="ECO:0000256" key="10">
    <source>
        <dbReference type="SAM" id="SignalP"/>
    </source>
</evidence>
<feature type="signal peptide" evidence="10">
    <location>
        <begin position="1"/>
        <end position="44"/>
    </location>
</feature>
<evidence type="ECO:0000256" key="7">
    <source>
        <dbReference type="PROSITE-ProRule" id="PRU01379"/>
    </source>
</evidence>
<dbReference type="SMART" id="SM00631">
    <property type="entry name" value="Zn_pept"/>
    <property type="match status" value="1"/>
</dbReference>
<keyword evidence="10" id="KW-0732">Signal</keyword>
<feature type="compositionally biased region" description="Basic and acidic residues" evidence="9">
    <location>
        <begin position="1"/>
        <end position="11"/>
    </location>
</feature>
<keyword evidence="13" id="KW-1185">Reference proteome</keyword>
<feature type="region of interest" description="Disordered" evidence="9">
    <location>
        <begin position="1"/>
        <end position="20"/>
    </location>
</feature>
<dbReference type="PANTHER" id="PTHR11705">
    <property type="entry name" value="PROTEASE FAMILY M14 CARBOXYPEPTIDASE A,B"/>
    <property type="match status" value="1"/>
</dbReference>
<keyword evidence="3" id="KW-0645">Protease</keyword>
<evidence type="ECO:0000259" key="11">
    <source>
        <dbReference type="PROSITE" id="PS52035"/>
    </source>
</evidence>
<sequence length="808" mass="88708">MRTPHPHDRREHPRTRTARSVTLSTTAAAAALLVAMAMPLPAHADPEAPELEEASIVEVPLAGVTELDDLVDFGADIAALDHSEAGFTASVVLRPGQDEELASSGFELGDIIYTESDAEDRLAEREATIAEHEAENTALQEEATPLDDTETDTDTVTVVRADYFESAEGEYLSVEAKTSDGQDENFELTVERDDGSTQTLTRFFDAGVYMYHRGAAPVDERPDSITVTSPNGGSDTSEVDEWLPEEPDENPPPFTDFVTSYLTPGELDERIEQLADEFPELAEIVELPHQTNGYRRHAQALFPEGHSSGSGNDSAFTVQSRDWGHEGGNDITIELVDPGTANAELDVTTIGSGIRVHLGTDADGEPTSTAADVVTALNNHAGHLVHAFTFRGSDGDGVVEPAEQTRLDDGLSAPDSVPRDPQTVQMLRIGAERTGDQMGVLAYSQEHAREWQTPLVAIETAERLLRNYAVHEPTRQLVDNLDIFIVPSVNPDGTHYSFHDFAMQRRNMTNHCPEQTSDPLLRDHWGVDLNRNHDSHTLWDGYAGASTSCLSDSFAGPEPQSEPEAQNVAWIADEYPNIEFAMNIHSWGDYFMWAPGSYIADGRVPAPRPEIDEEAFFWGASEHILGAIQNQRGTVVPPARTGPIIDVLYSAAGNSGDYFWYEHDIYAWAFELGTEGFQPEWPEAHQQAMEYSNGLYAMLEVADELDRNNVAPRSHLDPGTGSYDGPVEVSFETTEPAAIFYTLDGSRPDFDSTRLQSAGVREGAETLRIEDTTTINWFAVDAAGNIERHYEPGGTDRNYRSATITIED</sequence>
<feature type="compositionally biased region" description="Polar residues" evidence="9">
    <location>
        <begin position="225"/>
        <end position="236"/>
    </location>
</feature>
<evidence type="ECO:0000256" key="5">
    <source>
        <dbReference type="ARBA" id="ARBA00022833"/>
    </source>
</evidence>
<evidence type="ECO:0000256" key="1">
    <source>
        <dbReference type="ARBA" id="ARBA00001947"/>
    </source>
</evidence>
<dbReference type="PANTHER" id="PTHR11705:SF143">
    <property type="entry name" value="SLL0236 PROTEIN"/>
    <property type="match status" value="1"/>
</dbReference>
<comment type="similarity">
    <text evidence="2 7">Belongs to the peptidase M14 family.</text>
</comment>
<reference evidence="13" key="1">
    <citation type="submission" date="2023-07" db="EMBL/GenBank/DDBJ databases">
        <title>Novel species in the genus Lipingzhangella isolated from Sambhar Salt Lake.</title>
        <authorList>
            <person name="Jiya N."/>
            <person name="Kajale S."/>
            <person name="Sharma A."/>
        </authorList>
    </citation>
    <scope>NUCLEOTIDE SEQUENCE [LARGE SCALE GENOMIC DNA]</scope>
    <source>
        <strain evidence="13">LS1_29</strain>
    </source>
</reference>
<keyword evidence="6" id="KW-0482">Metalloprotease</keyword>
<evidence type="ECO:0000256" key="6">
    <source>
        <dbReference type="ARBA" id="ARBA00023049"/>
    </source>
</evidence>
<keyword evidence="4" id="KW-0378">Hydrolase</keyword>
<name>A0ABU2H3F9_9ACTN</name>
<feature type="active site" description="Proton donor/acceptor" evidence="7">
    <location>
        <position position="671"/>
    </location>
</feature>
<feature type="chain" id="PRO_5047375698" evidence="10">
    <location>
        <begin position="45"/>
        <end position="808"/>
    </location>
</feature>
<accession>A0ABU2H3F9</accession>
<feature type="domain" description="Peptidase M14" evidence="11">
    <location>
        <begin position="392"/>
        <end position="702"/>
    </location>
</feature>
<evidence type="ECO:0000256" key="2">
    <source>
        <dbReference type="ARBA" id="ARBA00005988"/>
    </source>
</evidence>
<dbReference type="Pfam" id="PF13290">
    <property type="entry name" value="CHB_HEX_C_1"/>
    <property type="match status" value="1"/>
</dbReference>
<evidence type="ECO:0000256" key="9">
    <source>
        <dbReference type="SAM" id="MobiDB-lite"/>
    </source>
</evidence>
<dbReference type="SUPFAM" id="SSF53187">
    <property type="entry name" value="Zn-dependent exopeptidases"/>
    <property type="match status" value="1"/>
</dbReference>
<evidence type="ECO:0000256" key="8">
    <source>
        <dbReference type="SAM" id="Coils"/>
    </source>
</evidence>
<evidence type="ECO:0000313" key="12">
    <source>
        <dbReference type="EMBL" id="MDS1269833.1"/>
    </source>
</evidence>